<reference evidence="2" key="1">
    <citation type="journal article" date="2006" name="Proc. Natl. Acad. Sci. U.S.A.">
        <title>Amplification of the entire kanamycin biosynthetic gene cluster during empirical strain improvement of Streptomyces kanamyceticus.</title>
        <authorList>
            <person name="Yanai K."/>
            <person name="Murakami T."/>
            <person name="Bibb M."/>
        </authorList>
    </citation>
    <scope>NUCLEOTIDE SEQUENCE</scope>
    <source>
        <strain evidence="2">NBRC 13414</strain>
    </source>
</reference>
<accession>Q1EQK2</accession>
<proteinExistence type="predicted"/>
<dbReference type="RefSeq" id="WP_224058279.1">
    <property type="nucleotide sequence ID" value="NZ_CP023699.1"/>
</dbReference>
<name>Q1EQK2_STRKN</name>
<evidence type="ECO:0000313" key="2">
    <source>
        <dbReference type="EMBL" id="BAE95518.1"/>
    </source>
</evidence>
<organism evidence="2">
    <name type="scientific">Streptomyces kanamyceticus</name>
    <dbReference type="NCBI Taxonomy" id="1967"/>
    <lineage>
        <taxon>Bacteria</taxon>
        <taxon>Bacillati</taxon>
        <taxon>Actinomycetota</taxon>
        <taxon>Actinomycetes</taxon>
        <taxon>Kitasatosporales</taxon>
        <taxon>Streptomycetaceae</taxon>
        <taxon>Streptomyces</taxon>
    </lineage>
</organism>
<protein>
    <submittedName>
        <fullName evidence="2">Uncharacterized protein</fullName>
    </submittedName>
</protein>
<dbReference type="AlphaFoldDB" id="Q1EQK2"/>
<sequence>MASPVQSRRIPTWASVVTVGAILTAGCAPQSDEGVSTPRRHQEEGAPAQKQGGGAAASCAKGVTFKGSSYWDLGRMEFTVGDKLGTARSIPCDDVDGVDVGENHGRDRHKSADPQSASYNVYRVKGIDTSIAIAIGQSPAESTLFSVHKENEGLPPEVQRLVNSA</sequence>
<dbReference type="EMBL" id="AB254080">
    <property type="protein sequence ID" value="BAE95518.1"/>
    <property type="molecule type" value="Genomic_DNA"/>
</dbReference>
<feature type="region of interest" description="Disordered" evidence="1">
    <location>
        <begin position="28"/>
        <end position="56"/>
    </location>
</feature>
<dbReference type="InterPro" id="IPR046248">
    <property type="entry name" value="DUF6281"/>
</dbReference>
<evidence type="ECO:0000256" key="1">
    <source>
        <dbReference type="SAM" id="MobiDB-lite"/>
    </source>
</evidence>
<feature type="compositionally biased region" description="Low complexity" evidence="1">
    <location>
        <begin position="45"/>
        <end position="56"/>
    </location>
</feature>
<dbReference type="Pfam" id="PF19797">
    <property type="entry name" value="DUF6281"/>
    <property type="match status" value="1"/>
</dbReference>
<feature type="region of interest" description="Disordered" evidence="1">
    <location>
        <begin position="91"/>
        <end position="114"/>
    </location>
</feature>